<dbReference type="EMBL" id="JBJHZY010000005">
    <property type="protein sequence ID" value="MFL0269979.1"/>
    <property type="molecule type" value="Genomic_DNA"/>
</dbReference>
<organism evidence="3 4">
    <name type="scientific">Candidatus Clostridium radicumherbarum</name>
    <dbReference type="NCBI Taxonomy" id="3381662"/>
    <lineage>
        <taxon>Bacteria</taxon>
        <taxon>Bacillati</taxon>
        <taxon>Bacillota</taxon>
        <taxon>Clostridia</taxon>
        <taxon>Eubacteriales</taxon>
        <taxon>Clostridiaceae</taxon>
        <taxon>Clostridium</taxon>
    </lineage>
</organism>
<keyword evidence="2" id="KW-0812">Transmembrane</keyword>
<evidence type="ECO:0000313" key="4">
    <source>
        <dbReference type="Proteomes" id="UP001623661"/>
    </source>
</evidence>
<proteinExistence type="predicted"/>
<feature type="compositionally biased region" description="Basic and acidic residues" evidence="1">
    <location>
        <begin position="41"/>
        <end position="50"/>
    </location>
</feature>
<name>A0ABW8TW88_9CLOT</name>
<evidence type="ECO:0000313" key="3">
    <source>
        <dbReference type="EMBL" id="MFL0269979.1"/>
    </source>
</evidence>
<comment type="caution">
    <text evidence="3">The sequence shown here is derived from an EMBL/GenBank/DDBJ whole genome shotgun (WGS) entry which is preliminary data.</text>
</comment>
<evidence type="ECO:0000256" key="1">
    <source>
        <dbReference type="SAM" id="MobiDB-lite"/>
    </source>
</evidence>
<keyword evidence="4" id="KW-1185">Reference proteome</keyword>
<evidence type="ECO:0000256" key="2">
    <source>
        <dbReference type="SAM" id="Phobius"/>
    </source>
</evidence>
<protein>
    <submittedName>
        <fullName evidence="3">Uncharacterized protein</fullName>
    </submittedName>
</protein>
<gene>
    <name evidence="3" type="ORF">ACJDUH_18030</name>
</gene>
<feature type="compositionally biased region" description="Low complexity" evidence="1">
    <location>
        <begin position="113"/>
        <end position="140"/>
    </location>
</feature>
<feature type="transmembrane region" description="Helical" evidence="2">
    <location>
        <begin position="71"/>
        <end position="89"/>
    </location>
</feature>
<reference evidence="3 4" key="1">
    <citation type="submission" date="2024-11" db="EMBL/GenBank/DDBJ databases">
        <authorList>
            <person name="Heng Y.C."/>
            <person name="Lim A.C.H."/>
            <person name="Lee J.K.Y."/>
            <person name="Kittelmann S."/>
        </authorList>
    </citation>
    <scope>NUCLEOTIDE SEQUENCE [LARGE SCALE GENOMIC DNA]</scope>
    <source>
        <strain evidence="3 4">WILCCON 0202</strain>
    </source>
</reference>
<dbReference type="Proteomes" id="UP001623661">
    <property type="component" value="Unassembled WGS sequence"/>
</dbReference>
<feature type="region of interest" description="Disordered" evidence="1">
    <location>
        <begin position="111"/>
        <end position="151"/>
    </location>
</feature>
<feature type="region of interest" description="Disordered" evidence="1">
    <location>
        <begin position="1"/>
        <end position="50"/>
    </location>
</feature>
<sequence>MGEEINKEVSNNVAIDKTEIEKENNSSNAEIKTENNSSKLNEPKQEDVSKVKIRTILKQRFKNSSPFFKRAIPLIIVGIICFGAGLVAGKEIDRHNNGRVMMNRKGIFRQMPNGNFNMRPFNNNKNNNNNNNSNNNNQKNAVPPASNSQPQ</sequence>
<feature type="compositionally biased region" description="Polar residues" evidence="1">
    <location>
        <begin position="25"/>
        <end position="40"/>
    </location>
</feature>
<keyword evidence="2" id="KW-0472">Membrane</keyword>
<keyword evidence="2" id="KW-1133">Transmembrane helix</keyword>
<dbReference type="RefSeq" id="WP_406766605.1">
    <property type="nucleotide sequence ID" value="NZ_JBJHZY010000005.1"/>
</dbReference>
<accession>A0ABW8TW88</accession>